<evidence type="ECO:0000256" key="4">
    <source>
        <dbReference type="ARBA" id="ARBA00013100"/>
    </source>
</evidence>
<evidence type="ECO:0000256" key="2">
    <source>
        <dbReference type="ARBA" id="ARBA00005126"/>
    </source>
</evidence>
<reference evidence="11" key="1">
    <citation type="submission" date="2016-06" db="UniProtKB">
        <authorList>
            <consortium name="WormBaseParasite"/>
        </authorList>
    </citation>
    <scope>IDENTIFICATION</scope>
</reference>
<dbReference type="GO" id="GO:0046872">
    <property type="term" value="F:metal ion binding"/>
    <property type="evidence" value="ECO:0007669"/>
    <property type="project" value="UniProtKB-KW"/>
</dbReference>
<dbReference type="InterPro" id="IPR007115">
    <property type="entry name" value="6-PTP_synth/QueD"/>
</dbReference>
<dbReference type="EC" id="4.2.3.12" evidence="4"/>
<dbReference type="PROSITE" id="PS00987">
    <property type="entry name" value="PTPS_1"/>
    <property type="match status" value="1"/>
</dbReference>
<dbReference type="OrthoDB" id="14045at2759"/>
<dbReference type="GO" id="GO:0003874">
    <property type="term" value="F:6-pyruvoyltetrahydropterin synthase activity"/>
    <property type="evidence" value="ECO:0007669"/>
    <property type="project" value="UniProtKB-EC"/>
</dbReference>
<dbReference type="GO" id="GO:0006729">
    <property type="term" value="P:tetrahydrobiopterin biosynthetic process"/>
    <property type="evidence" value="ECO:0007669"/>
    <property type="project" value="UniProtKB-UniPathway"/>
</dbReference>
<dbReference type="InterPro" id="IPR038418">
    <property type="entry name" value="6-PTP_synth/QueD_sf"/>
</dbReference>
<evidence type="ECO:0000256" key="3">
    <source>
        <dbReference type="ARBA" id="ARBA00009164"/>
    </source>
</evidence>
<evidence type="ECO:0000313" key="11">
    <source>
        <dbReference type="WBParaSite" id="ECPE_0001583001-mRNA-1"/>
    </source>
</evidence>
<dbReference type="Pfam" id="PF01242">
    <property type="entry name" value="PTPS"/>
    <property type="match status" value="1"/>
</dbReference>
<protein>
    <recommendedName>
        <fullName evidence="4">6-pyruvoyltetrahydropterin synthase</fullName>
        <ecNumber evidence="4">4.2.3.12</ecNumber>
    </recommendedName>
</protein>
<evidence type="ECO:0000256" key="1">
    <source>
        <dbReference type="ARBA" id="ARBA00001947"/>
    </source>
</evidence>
<proteinExistence type="inferred from homology"/>
<reference evidence="9 10" key="2">
    <citation type="submission" date="2018-11" db="EMBL/GenBank/DDBJ databases">
        <authorList>
            <consortium name="Pathogen Informatics"/>
        </authorList>
    </citation>
    <scope>NUCLEOTIDE SEQUENCE [LARGE SCALE GENOMIC DNA]</scope>
    <source>
        <strain evidence="9 10">Egypt</strain>
    </source>
</reference>
<dbReference type="FunFam" id="3.30.479.10:FF:000003">
    <property type="entry name" value="6-pyruvoyl tetrahydrobiopterin synthase"/>
    <property type="match status" value="1"/>
</dbReference>
<keyword evidence="7" id="KW-0783">Tetrahydrobiopterin biosynthesis</keyword>
<dbReference type="GO" id="GO:0005739">
    <property type="term" value="C:mitochondrion"/>
    <property type="evidence" value="ECO:0007669"/>
    <property type="project" value="TreeGrafter"/>
</dbReference>
<dbReference type="InterPro" id="IPR022470">
    <property type="entry name" value="PTPS_Cys_AS"/>
</dbReference>
<keyword evidence="6" id="KW-0862">Zinc</keyword>
<dbReference type="PANTHER" id="PTHR12589">
    <property type="entry name" value="PYRUVOYL TETRAHYDROBIOPTERIN SYNTHASE"/>
    <property type="match status" value="1"/>
</dbReference>
<gene>
    <name evidence="9" type="ORF">ECPE_LOCUS15790</name>
</gene>
<evidence type="ECO:0000256" key="5">
    <source>
        <dbReference type="ARBA" id="ARBA00022723"/>
    </source>
</evidence>
<keyword evidence="8" id="KW-0456">Lyase</keyword>
<evidence type="ECO:0000256" key="8">
    <source>
        <dbReference type="ARBA" id="ARBA00023239"/>
    </source>
</evidence>
<dbReference type="PANTHER" id="PTHR12589:SF7">
    <property type="entry name" value="6-PYRUVOYL TETRAHYDROBIOPTERIN SYNTHASE"/>
    <property type="match status" value="1"/>
</dbReference>
<dbReference type="UniPathway" id="UPA00849">
    <property type="reaction ID" value="UER00819"/>
</dbReference>
<dbReference type="AlphaFoldDB" id="A0A183B9A5"/>
<dbReference type="SUPFAM" id="SSF55620">
    <property type="entry name" value="Tetrahydrobiopterin biosynthesis enzymes-like"/>
    <property type="match status" value="1"/>
</dbReference>
<evidence type="ECO:0000256" key="7">
    <source>
        <dbReference type="ARBA" id="ARBA00023007"/>
    </source>
</evidence>
<dbReference type="WBParaSite" id="ECPE_0001583001-mRNA-1">
    <property type="protein sequence ID" value="ECPE_0001583001-mRNA-1"/>
    <property type="gene ID" value="ECPE_0001583001"/>
</dbReference>
<evidence type="ECO:0000313" key="10">
    <source>
        <dbReference type="Proteomes" id="UP000272942"/>
    </source>
</evidence>
<comment type="pathway">
    <text evidence="2">Cofactor biosynthesis; tetrahydrobiopterin biosynthesis; tetrahydrobiopterin from 7,8-dihydroneopterin triphosphate: step 1/3.</text>
</comment>
<comment type="cofactor">
    <cofactor evidence="1">
        <name>Zn(2+)</name>
        <dbReference type="ChEBI" id="CHEBI:29105"/>
    </cofactor>
</comment>
<keyword evidence="5" id="KW-0479">Metal-binding</keyword>
<sequence length="140" mass="16208">MAARCYLTRVEQFSACHRLHSIELDDSTNQNVFGMCNNANGHGHNYKMEVTLYGAVDHKTGMVMNISDLKKIIQQEVVALLDHKNIDMDVAYFRDNKIVSTAENICIFIWRQLSTKINHNLLYEVKLWETDKNIVVYRGD</sequence>
<organism evidence="11">
    <name type="scientific">Echinostoma caproni</name>
    <dbReference type="NCBI Taxonomy" id="27848"/>
    <lineage>
        <taxon>Eukaryota</taxon>
        <taxon>Metazoa</taxon>
        <taxon>Spiralia</taxon>
        <taxon>Lophotrochozoa</taxon>
        <taxon>Platyhelminthes</taxon>
        <taxon>Trematoda</taxon>
        <taxon>Digenea</taxon>
        <taxon>Plagiorchiida</taxon>
        <taxon>Echinostomata</taxon>
        <taxon>Echinostomatoidea</taxon>
        <taxon>Echinostomatidae</taxon>
        <taxon>Echinostoma</taxon>
    </lineage>
</organism>
<name>A0A183B9A5_9TREM</name>
<dbReference type="Gene3D" id="3.30.479.10">
    <property type="entry name" value="6-pyruvoyl tetrahydropterin synthase/QueD"/>
    <property type="match status" value="1"/>
</dbReference>
<evidence type="ECO:0000256" key="6">
    <source>
        <dbReference type="ARBA" id="ARBA00022833"/>
    </source>
</evidence>
<accession>A0A183B9A5</accession>
<dbReference type="EMBL" id="UZAN01061753">
    <property type="protein sequence ID" value="VDP93062.1"/>
    <property type="molecule type" value="Genomic_DNA"/>
</dbReference>
<evidence type="ECO:0000313" key="9">
    <source>
        <dbReference type="EMBL" id="VDP93062.1"/>
    </source>
</evidence>
<dbReference type="Proteomes" id="UP000272942">
    <property type="component" value="Unassembled WGS sequence"/>
</dbReference>
<keyword evidence="10" id="KW-1185">Reference proteome</keyword>
<comment type="similarity">
    <text evidence="3">Belongs to the PTPS family.</text>
</comment>